<name>A0A6P1TF68_9FIRM</name>
<proteinExistence type="predicted"/>
<evidence type="ECO:0008006" key="3">
    <source>
        <dbReference type="Google" id="ProtNLM"/>
    </source>
</evidence>
<gene>
    <name evidence="1" type="ORF">Ana3638_02605</name>
</gene>
<dbReference type="Proteomes" id="UP000464314">
    <property type="component" value="Chromosome"/>
</dbReference>
<evidence type="ECO:0000313" key="1">
    <source>
        <dbReference type="EMBL" id="QHQ59830.1"/>
    </source>
</evidence>
<dbReference type="KEGG" id="anr:Ana3638_02605"/>
<dbReference type="NCBIfam" id="NF038032">
    <property type="entry name" value="CehA_McbA_metalo"/>
    <property type="match status" value="1"/>
</dbReference>
<dbReference type="Gene3D" id="3.20.20.140">
    <property type="entry name" value="Metal-dependent hydrolases"/>
    <property type="match status" value="1"/>
</dbReference>
<dbReference type="SUPFAM" id="SSF89550">
    <property type="entry name" value="PHP domain-like"/>
    <property type="match status" value="1"/>
</dbReference>
<accession>A0A6P1TF68</accession>
<dbReference type="AlphaFoldDB" id="A0A6P1TF68"/>
<keyword evidence="2" id="KW-1185">Reference proteome</keyword>
<dbReference type="InterPro" id="IPR016195">
    <property type="entry name" value="Pol/histidinol_Pase-like"/>
</dbReference>
<organism evidence="1 2">
    <name type="scientific">Anaerocolumna sedimenticola</name>
    <dbReference type="NCBI Taxonomy" id="2696063"/>
    <lineage>
        <taxon>Bacteria</taxon>
        <taxon>Bacillati</taxon>
        <taxon>Bacillota</taxon>
        <taxon>Clostridia</taxon>
        <taxon>Lachnospirales</taxon>
        <taxon>Lachnospiraceae</taxon>
        <taxon>Anaerocolumna</taxon>
    </lineage>
</organism>
<dbReference type="RefSeq" id="WP_161836666.1">
    <property type="nucleotide sequence ID" value="NZ_CP048000.1"/>
</dbReference>
<protein>
    <recommendedName>
        <fullName evidence="3">Polymerase/histidinol phosphatase N-terminal domain-containing protein</fullName>
    </recommendedName>
</protein>
<dbReference type="EMBL" id="CP048000">
    <property type="protein sequence ID" value="QHQ59830.1"/>
    <property type="molecule type" value="Genomic_DNA"/>
</dbReference>
<sequence>MSKYTKLLSIGNNILRGMESTSEEYGKDGEYDLERLYNIIQWLEALCNHHGFYYIPKQCVTESGTVKIFVKDKTGKGVPAQVKLFPLEANKYTANNRVYGDVRFIREITDWTGRLDTILPIGDYCIEISKGSEYAISTAIVSVSTSQTLQLENELIPIINLKQEGWYSGDLHHHSIYSSPVYGGTDPVNESPAQVCQSMVAMGASFGALSDHHNTLNHKEWGMFKSDYFTPILSKEISTSNGHVMSLGVDEDIIYHIPNKEGRTDDYLRNEFIRITKEIKSLGGLPQINHPRDLSKSISWNNDYNDIIQIFETMEIWNGSNPMIKGSTNYEAFLLWKNLLEEGRYIPATTGSDTHNILGNDYHEYFNKLYWLFDLIKRDKVSLPKELDVDLAYLNKLFENVLPILKKWSEYLTSACVRTYAYVNGIVSQEKILDSLKQGHSFLTNGPILIPEINGKIPGDRIHVTTDKVNIKLKLLANRPIKKISIYCNGNKLLSFKLEPNNTLQEKYDYSRLFSDFDIKDVKWMFFIAEDDCTNMAITNPIFLNGLRMETLMTELELAVKYKPYIWFDRKDPFDITAVGYTVFREDTQVCHFQNGELLQIGSVSILL</sequence>
<evidence type="ECO:0000313" key="2">
    <source>
        <dbReference type="Proteomes" id="UP000464314"/>
    </source>
</evidence>
<reference evidence="1 2" key="1">
    <citation type="submission" date="2020-01" db="EMBL/GenBank/DDBJ databases">
        <title>Genome analysis of Anaerocolumna sp. CBA3638.</title>
        <authorList>
            <person name="Kim J."/>
            <person name="Roh S.W."/>
        </authorList>
    </citation>
    <scope>NUCLEOTIDE SEQUENCE [LARGE SCALE GENOMIC DNA]</scope>
    <source>
        <strain evidence="1 2">CBA3638</strain>
    </source>
</reference>